<evidence type="ECO:0000256" key="1">
    <source>
        <dbReference type="SAM" id="Phobius"/>
    </source>
</evidence>
<organism evidence="2">
    <name type="scientific">Salmonella phage PMBT27</name>
    <dbReference type="NCBI Taxonomy" id="3137285"/>
    <lineage>
        <taxon>Viruses</taxon>
    </lineage>
</organism>
<feature type="transmembrane region" description="Helical" evidence="1">
    <location>
        <begin position="12"/>
        <end position="29"/>
    </location>
</feature>
<sequence length="30" mass="3406">MLKNRLECVLGRLNLIAVVTATYLPCIFIQ</sequence>
<keyword evidence="1" id="KW-0472">Membrane</keyword>
<keyword evidence="1" id="KW-1133">Transmembrane helix</keyword>
<proteinExistence type="predicted"/>
<name>A0AAU8BTL8_9VIRU</name>
<protein>
    <submittedName>
        <fullName evidence="2">Uncharacterized protein</fullName>
    </submittedName>
</protein>
<evidence type="ECO:0000313" key="2">
    <source>
        <dbReference type="EMBL" id="XCD29570.1"/>
    </source>
</evidence>
<reference evidence="2" key="1">
    <citation type="submission" date="2024-03" db="EMBL/GenBank/DDBJ databases">
        <title>This phage originates from the Bacteriophage catalogue of the Bacteriophage Competence Centre, Department of Microbiology und Biotechnology, Max Rubner-Institut, Kiel, Germany.</title>
        <authorList>
            <person name="Sprotte S."/>
            <person name="Brinks E."/>
        </authorList>
    </citation>
    <scope>NUCLEOTIDE SEQUENCE</scope>
</reference>
<keyword evidence="1" id="KW-0812">Transmembrane</keyword>
<dbReference type="EMBL" id="PP554578">
    <property type="protein sequence ID" value="XCD29570.1"/>
    <property type="molecule type" value="Genomic_DNA"/>
</dbReference>
<accession>A0AAU8BTL8</accession>